<feature type="region of interest" description="Disordered" evidence="1">
    <location>
        <begin position="1"/>
        <end position="62"/>
    </location>
</feature>
<keyword evidence="3" id="KW-1185">Reference proteome</keyword>
<dbReference type="Proteomes" id="UP000595140">
    <property type="component" value="Unassembled WGS sequence"/>
</dbReference>
<feature type="compositionally biased region" description="Basic and acidic residues" evidence="1">
    <location>
        <begin position="44"/>
        <end position="57"/>
    </location>
</feature>
<gene>
    <name evidence="2" type="ORF">CCAM_LOCUS21794</name>
</gene>
<reference evidence="2 3" key="1">
    <citation type="submission" date="2018-04" db="EMBL/GenBank/DDBJ databases">
        <authorList>
            <person name="Vogel A."/>
        </authorList>
    </citation>
    <scope>NUCLEOTIDE SEQUENCE [LARGE SCALE GENOMIC DNA]</scope>
</reference>
<name>A0A484LW70_9ASTE</name>
<evidence type="ECO:0000313" key="3">
    <source>
        <dbReference type="Proteomes" id="UP000595140"/>
    </source>
</evidence>
<organism evidence="2 3">
    <name type="scientific">Cuscuta campestris</name>
    <dbReference type="NCBI Taxonomy" id="132261"/>
    <lineage>
        <taxon>Eukaryota</taxon>
        <taxon>Viridiplantae</taxon>
        <taxon>Streptophyta</taxon>
        <taxon>Embryophyta</taxon>
        <taxon>Tracheophyta</taxon>
        <taxon>Spermatophyta</taxon>
        <taxon>Magnoliopsida</taxon>
        <taxon>eudicotyledons</taxon>
        <taxon>Gunneridae</taxon>
        <taxon>Pentapetalae</taxon>
        <taxon>asterids</taxon>
        <taxon>lamiids</taxon>
        <taxon>Solanales</taxon>
        <taxon>Convolvulaceae</taxon>
        <taxon>Cuscuteae</taxon>
        <taxon>Cuscuta</taxon>
        <taxon>Cuscuta subgen. Grammica</taxon>
        <taxon>Cuscuta sect. Cleistogrammica</taxon>
    </lineage>
</organism>
<dbReference type="AlphaFoldDB" id="A0A484LW70"/>
<accession>A0A484LW70</accession>
<evidence type="ECO:0000313" key="2">
    <source>
        <dbReference type="EMBL" id="VFQ80018.1"/>
    </source>
</evidence>
<sequence>MDFLRKKKPTPQGGKQRRDGWEKPISNGEEDYSAAAAAVQQQKHKPDPRRDRKDKAAPDASKFVGKTAAVMTQQDRRVDLPAVSERRIASTATAVSAAVYFSDELAGDPSIDHKAEAYIASFRNKLKNQNE</sequence>
<protein>
    <submittedName>
        <fullName evidence="2">Uncharacterized protein</fullName>
    </submittedName>
</protein>
<dbReference type="EMBL" id="OOIL02002044">
    <property type="protein sequence ID" value="VFQ80018.1"/>
    <property type="molecule type" value="Genomic_DNA"/>
</dbReference>
<proteinExistence type="predicted"/>
<evidence type="ECO:0000256" key="1">
    <source>
        <dbReference type="SAM" id="MobiDB-lite"/>
    </source>
</evidence>